<gene>
    <name evidence="1" type="ORF">WRSd3_02995</name>
</gene>
<dbReference type="EMBL" id="AXUT01000255">
    <property type="protein sequence ID" value="ESU78283.1"/>
    <property type="molecule type" value="Genomic_DNA"/>
</dbReference>
<protein>
    <submittedName>
        <fullName evidence="1">Uncharacterized protein</fullName>
    </submittedName>
</protein>
<sequence>MWGGFRLELSSPGYFICHFGPGQCSKSSRTMCTLRFLRAVRVQTDCNNYAC</sequence>
<accession>A0A090NWS7</accession>
<comment type="caution">
    <text evidence="1">The sequence shown here is derived from an EMBL/GenBank/DDBJ whole genome shotgun (WGS) entry which is preliminary data.</text>
</comment>
<proteinExistence type="predicted"/>
<evidence type="ECO:0000313" key="2">
    <source>
        <dbReference type="Proteomes" id="UP000017944"/>
    </source>
</evidence>
<reference evidence="1 2" key="1">
    <citation type="submission" date="2013-10" db="EMBL/GenBank/DDBJ databases">
        <title>Draft genomes and the virulence plasmids of Sd1617 vaccine constructs: WRSd3 and WRSd5.</title>
        <authorList>
            <person name="Aksomboon Vongsawan A."/>
            <person name="Venkatesan M.M."/>
            <person name="Vaisvil B."/>
            <person name="Emel G."/>
            <person name="Kepatral V."/>
            <person name="Sethabutr O."/>
            <person name="Serichantalergs O."/>
            <person name="Mason C."/>
        </authorList>
    </citation>
    <scope>NUCLEOTIDE SEQUENCE [LARGE SCALE GENOMIC DNA]</scope>
    <source>
        <strain evidence="1 2">WRSd3</strain>
    </source>
</reference>
<evidence type="ECO:0000313" key="1">
    <source>
        <dbReference type="EMBL" id="ESU78283.1"/>
    </source>
</evidence>
<name>A0A090NWS7_SHIDY</name>
<dbReference type="Proteomes" id="UP000017944">
    <property type="component" value="Unassembled WGS sequence"/>
</dbReference>
<organism evidence="1 2">
    <name type="scientific">Shigella dysenteriae WRSd3</name>
    <dbReference type="NCBI Taxonomy" id="1401327"/>
    <lineage>
        <taxon>Bacteria</taxon>
        <taxon>Pseudomonadati</taxon>
        <taxon>Pseudomonadota</taxon>
        <taxon>Gammaproteobacteria</taxon>
        <taxon>Enterobacterales</taxon>
        <taxon>Enterobacteriaceae</taxon>
        <taxon>Shigella</taxon>
    </lineage>
</organism>
<dbReference type="AlphaFoldDB" id="A0A090NWS7"/>